<evidence type="ECO:0000313" key="1">
    <source>
        <dbReference type="EMBL" id="SBW08761.1"/>
    </source>
</evidence>
<organism evidence="1">
    <name type="scientific">uncultured Dysgonomonas sp</name>
    <dbReference type="NCBI Taxonomy" id="206096"/>
    <lineage>
        <taxon>Bacteria</taxon>
        <taxon>Pseudomonadati</taxon>
        <taxon>Bacteroidota</taxon>
        <taxon>Bacteroidia</taxon>
        <taxon>Bacteroidales</taxon>
        <taxon>Dysgonomonadaceae</taxon>
        <taxon>Dysgonomonas</taxon>
        <taxon>environmental samples</taxon>
    </lineage>
</organism>
<dbReference type="RefSeq" id="WP_296952290.1">
    <property type="nucleotide sequence ID" value="NZ_LT599021.1"/>
</dbReference>
<name>A0A212KAN1_9BACT</name>
<sequence>MEVMTEMPLTIYGLLARRHGTDANYVCKVVNGTRKALRGKALAILEDWQKLKGSFDDWMTEYKADGSMIVTMEDIHVEVYVQNGIEHTEHNAE</sequence>
<dbReference type="EMBL" id="FLUL01000001">
    <property type="protein sequence ID" value="SBW08761.1"/>
    <property type="molecule type" value="Genomic_DNA"/>
</dbReference>
<dbReference type="AlphaFoldDB" id="A0A212KAN1"/>
<reference evidence="1" key="1">
    <citation type="submission" date="2016-04" db="EMBL/GenBank/DDBJ databases">
        <authorList>
            <person name="Evans L.H."/>
            <person name="Alamgir A."/>
            <person name="Owens N."/>
            <person name="Weber N.D."/>
            <person name="Virtaneva K."/>
            <person name="Barbian K."/>
            <person name="Babar A."/>
            <person name="Rosenke K."/>
        </authorList>
    </citation>
    <scope>NUCLEOTIDE SEQUENCE</scope>
    <source>
        <strain evidence="1">86-2</strain>
    </source>
</reference>
<gene>
    <name evidence="1" type="ORF">KL86DYS2_13454</name>
</gene>
<proteinExistence type="predicted"/>
<protein>
    <submittedName>
        <fullName evidence="1">Uncharacterized protein</fullName>
    </submittedName>
</protein>
<accession>A0A212KAN1</accession>